<sequence length="138" mass="14901">ASRFASVIPPKSGKGKPTIAYSLKKNIPYVPTSIAKGNLLFLVTDGGIASCLDLASGEMKWRERLDGNYFASPIMVGKVIYAVSREGNVATFSASDKYEALGISSLGELTHNTPAVANDSLYFRTYSHLFRLPAKPAR</sequence>
<evidence type="ECO:0000259" key="1">
    <source>
        <dbReference type="Pfam" id="PF13360"/>
    </source>
</evidence>
<dbReference type="InterPro" id="IPR015943">
    <property type="entry name" value="WD40/YVTN_repeat-like_dom_sf"/>
</dbReference>
<evidence type="ECO:0000313" key="2">
    <source>
        <dbReference type="EMBL" id="SVD96939.1"/>
    </source>
</evidence>
<dbReference type="SUPFAM" id="SSF50998">
    <property type="entry name" value="Quinoprotein alcohol dehydrogenase-like"/>
    <property type="match status" value="1"/>
</dbReference>
<accession>A0A382ZNW5</accession>
<gene>
    <name evidence="2" type="ORF">METZ01_LOCUS449793</name>
</gene>
<dbReference type="PANTHER" id="PTHR34512:SF30">
    <property type="entry name" value="OUTER MEMBRANE PROTEIN ASSEMBLY FACTOR BAMB"/>
    <property type="match status" value="1"/>
</dbReference>
<dbReference type="EMBL" id="UINC01185304">
    <property type="protein sequence ID" value="SVD96939.1"/>
    <property type="molecule type" value="Genomic_DNA"/>
</dbReference>
<feature type="non-terminal residue" evidence="2">
    <location>
        <position position="1"/>
    </location>
</feature>
<dbReference type="PANTHER" id="PTHR34512">
    <property type="entry name" value="CELL SURFACE PROTEIN"/>
    <property type="match status" value="1"/>
</dbReference>
<dbReference type="AlphaFoldDB" id="A0A382ZNW5"/>
<dbReference type="InterPro" id="IPR011047">
    <property type="entry name" value="Quinoprotein_ADH-like_sf"/>
</dbReference>
<feature type="domain" description="Pyrrolo-quinoline quinone repeat" evidence="1">
    <location>
        <begin position="36"/>
        <end position="123"/>
    </location>
</feature>
<dbReference type="Gene3D" id="2.130.10.10">
    <property type="entry name" value="YVTN repeat-like/Quinoprotein amine dehydrogenase"/>
    <property type="match status" value="1"/>
</dbReference>
<organism evidence="2">
    <name type="scientific">marine metagenome</name>
    <dbReference type="NCBI Taxonomy" id="408172"/>
    <lineage>
        <taxon>unclassified sequences</taxon>
        <taxon>metagenomes</taxon>
        <taxon>ecological metagenomes</taxon>
    </lineage>
</organism>
<protein>
    <recommendedName>
        <fullName evidence="1">Pyrrolo-quinoline quinone repeat domain-containing protein</fullName>
    </recommendedName>
</protein>
<reference evidence="2" key="1">
    <citation type="submission" date="2018-05" db="EMBL/GenBank/DDBJ databases">
        <authorList>
            <person name="Lanie J.A."/>
            <person name="Ng W.-L."/>
            <person name="Kazmierczak K.M."/>
            <person name="Andrzejewski T.M."/>
            <person name="Davidsen T.M."/>
            <person name="Wayne K.J."/>
            <person name="Tettelin H."/>
            <person name="Glass J.I."/>
            <person name="Rusch D."/>
            <person name="Podicherti R."/>
            <person name="Tsui H.-C.T."/>
            <person name="Winkler M.E."/>
        </authorList>
    </citation>
    <scope>NUCLEOTIDE SEQUENCE</scope>
</reference>
<name>A0A382ZNW5_9ZZZZ</name>
<dbReference type="InterPro" id="IPR002372">
    <property type="entry name" value="PQQ_rpt_dom"/>
</dbReference>
<dbReference type="Pfam" id="PF13360">
    <property type="entry name" value="PQQ_2"/>
    <property type="match status" value="1"/>
</dbReference>
<proteinExistence type="predicted"/>